<keyword evidence="1" id="KW-0472">Membrane</keyword>
<comment type="caution">
    <text evidence="2">The sequence shown here is derived from an EMBL/GenBank/DDBJ whole genome shotgun (WGS) entry which is preliminary data.</text>
</comment>
<name>A0A2P6PCV4_ROSCH</name>
<protein>
    <submittedName>
        <fullName evidence="2">Uncharacterized protein</fullName>
    </submittedName>
</protein>
<sequence length="96" mass="11227">MLGPNFTLNFLWSLRSWTKAKFSQRPNFSVMGLQFKVNSKLTKYGGLKSIDIFFFFFLAVHVFIFLFLFLGFFTHFSSMDKSTPTLELSPLLNFHP</sequence>
<accession>A0A2P6PCV4</accession>
<dbReference type="Proteomes" id="UP000238479">
    <property type="component" value="Chromosome 7"/>
</dbReference>
<organism evidence="2 3">
    <name type="scientific">Rosa chinensis</name>
    <name type="common">China rose</name>
    <dbReference type="NCBI Taxonomy" id="74649"/>
    <lineage>
        <taxon>Eukaryota</taxon>
        <taxon>Viridiplantae</taxon>
        <taxon>Streptophyta</taxon>
        <taxon>Embryophyta</taxon>
        <taxon>Tracheophyta</taxon>
        <taxon>Spermatophyta</taxon>
        <taxon>Magnoliopsida</taxon>
        <taxon>eudicotyledons</taxon>
        <taxon>Gunneridae</taxon>
        <taxon>Pentapetalae</taxon>
        <taxon>rosids</taxon>
        <taxon>fabids</taxon>
        <taxon>Rosales</taxon>
        <taxon>Rosaceae</taxon>
        <taxon>Rosoideae</taxon>
        <taxon>Rosoideae incertae sedis</taxon>
        <taxon>Rosa</taxon>
    </lineage>
</organism>
<dbReference type="EMBL" id="PDCK01000045">
    <property type="protein sequence ID" value="PRQ19758.1"/>
    <property type="molecule type" value="Genomic_DNA"/>
</dbReference>
<keyword evidence="3" id="KW-1185">Reference proteome</keyword>
<proteinExistence type="predicted"/>
<dbReference type="AlphaFoldDB" id="A0A2P6PCV4"/>
<dbReference type="Gramene" id="PRQ19758">
    <property type="protein sequence ID" value="PRQ19758"/>
    <property type="gene ID" value="RchiOBHm_Chr7g0220761"/>
</dbReference>
<evidence type="ECO:0000313" key="2">
    <source>
        <dbReference type="EMBL" id="PRQ19758.1"/>
    </source>
</evidence>
<evidence type="ECO:0000256" key="1">
    <source>
        <dbReference type="SAM" id="Phobius"/>
    </source>
</evidence>
<reference evidence="2 3" key="1">
    <citation type="journal article" date="2018" name="Nat. Genet.">
        <title>The Rosa genome provides new insights in the design of modern roses.</title>
        <authorList>
            <person name="Bendahmane M."/>
        </authorList>
    </citation>
    <scope>NUCLEOTIDE SEQUENCE [LARGE SCALE GENOMIC DNA]</scope>
    <source>
        <strain evidence="3">cv. Old Blush</strain>
    </source>
</reference>
<keyword evidence="1" id="KW-1133">Transmembrane helix</keyword>
<keyword evidence="1" id="KW-0812">Transmembrane</keyword>
<feature type="transmembrane region" description="Helical" evidence="1">
    <location>
        <begin position="52"/>
        <end position="73"/>
    </location>
</feature>
<evidence type="ECO:0000313" key="3">
    <source>
        <dbReference type="Proteomes" id="UP000238479"/>
    </source>
</evidence>
<gene>
    <name evidence="2" type="ORF">RchiOBHm_Chr7g0220761</name>
</gene>